<dbReference type="OrthoDB" id="5353310at2759"/>
<evidence type="ECO:0000256" key="2">
    <source>
        <dbReference type="SAM" id="Phobius"/>
    </source>
</evidence>
<keyword evidence="2" id="KW-0472">Membrane</keyword>
<protein>
    <submittedName>
        <fullName evidence="3">Uncharacterized protein</fullName>
    </submittedName>
</protein>
<evidence type="ECO:0000313" key="4">
    <source>
        <dbReference type="Proteomes" id="UP000799538"/>
    </source>
</evidence>
<dbReference type="EMBL" id="ML992504">
    <property type="protein sequence ID" value="KAF2224794.1"/>
    <property type="molecule type" value="Genomic_DNA"/>
</dbReference>
<feature type="region of interest" description="Disordered" evidence="1">
    <location>
        <begin position="23"/>
        <end position="56"/>
    </location>
</feature>
<organism evidence="3 4">
    <name type="scientific">Elsinoe ampelina</name>
    <dbReference type="NCBI Taxonomy" id="302913"/>
    <lineage>
        <taxon>Eukaryota</taxon>
        <taxon>Fungi</taxon>
        <taxon>Dikarya</taxon>
        <taxon>Ascomycota</taxon>
        <taxon>Pezizomycotina</taxon>
        <taxon>Dothideomycetes</taxon>
        <taxon>Dothideomycetidae</taxon>
        <taxon>Myriangiales</taxon>
        <taxon>Elsinoaceae</taxon>
        <taxon>Elsinoe</taxon>
    </lineage>
</organism>
<gene>
    <name evidence="3" type="ORF">BDZ85DRAFT_280015</name>
</gene>
<feature type="compositionally biased region" description="Polar residues" evidence="1">
    <location>
        <begin position="23"/>
        <end position="37"/>
    </location>
</feature>
<keyword evidence="2" id="KW-1133">Transmembrane helix</keyword>
<sequence>MATVRDPAFWKRFSTAVHLNDVESTAGSATSSPTLNKRPTLDHQDSWLDRQQKKSKKRTMICWLFWIGLLLFSAIVTAVVIYLIKSGTMQRIKETITGDDGKS</sequence>
<reference evidence="4" key="1">
    <citation type="journal article" date="2020" name="Stud. Mycol.">
        <title>101 Dothideomycetes genomes: A test case for predicting lifestyles and emergence of pathogens.</title>
        <authorList>
            <person name="Haridas S."/>
            <person name="Albert R."/>
            <person name="Binder M."/>
            <person name="Bloem J."/>
            <person name="LaButti K."/>
            <person name="Salamov A."/>
            <person name="Andreopoulos B."/>
            <person name="Baker S."/>
            <person name="Barry K."/>
            <person name="Bills G."/>
            <person name="Bluhm B."/>
            <person name="Cannon C."/>
            <person name="Castanera R."/>
            <person name="Culley D."/>
            <person name="Daum C."/>
            <person name="Ezra D."/>
            <person name="Gonzalez J."/>
            <person name="Henrissat B."/>
            <person name="Kuo A."/>
            <person name="Liang C."/>
            <person name="Lipzen A."/>
            <person name="Lutzoni F."/>
            <person name="Magnuson J."/>
            <person name="Mondo S."/>
            <person name="Nolan M."/>
            <person name="Ohm R."/>
            <person name="Pangilinan J."/>
            <person name="Park H.-J."/>
            <person name="Ramirez L."/>
            <person name="Alfaro M."/>
            <person name="Sun H."/>
            <person name="Tritt A."/>
            <person name="Yoshinaga Y."/>
            <person name="Zwiers L.-H."/>
            <person name="Turgeon B."/>
            <person name="Goodwin S."/>
            <person name="Spatafora J."/>
            <person name="Crous P."/>
            <person name="Grigoriev I."/>
        </authorList>
    </citation>
    <scope>NUCLEOTIDE SEQUENCE [LARGE SCALE GENOMIC DNA]</scope>
    <source>
        <strain evidence="4">CECT 20119</strain>
    </source>
</reference>
<feature type="compositionally biased region" description="Basic and acidic residues" evidence="1">
    <location>
        <begin position="39"/>
        <end position="52"/>
    </location>
</feature>
<evidence type="ECO:0000313" key="3">
    <source>
        <dbReference type="EMBL" id="KAF2224794.1"/>
    </source>
</evidence>
<dbReference type="AlphaFoldDB" id="A0A6A6GGE1"/>
<keyword evidence="2" id="KW-0812">Transmembrane</keyword>
<evidence type="ECO:0000256" key="1">
    <source>
        <dbReference type="SAM" id="MobiDB-lite"/>
    </source>
</evidence>
<dbReference type="Proteomes" id="UP000799538">
    <property type="component" value="Unassembled WGS sequence"/>
</dbReference>
<feature type="transmembrane region" description="Helical" evidence="2">
    <location>
        <begin position="60"/>
        <end position="84"/>
    </location>
</feature>
<keyword evidence="4" id="KW-1185">Reference proteome</keyword>
<accession>A0A6A6GGE1</accession>
<proteinExistence type="predicted"/>
<name>A0A6A6GGE1_9PEZI</name>